<keyword evidence="3 7" id="KW-1133">Transmembrane helix</keyword>
<evidence type="ECO:0000256" key="6">
    <source>
        <dbReference type="ARBA" id="ARBA00023316"/>
    </source>
</evidence>
<dbReference type="GO" id="GO:0009252">
    <property type="term" value="P:peptidoglycan biosynthetic process"/>
    <property type="evidence" value="ECO:0007669"/>
    <property type="project" value="UniProtKB-UniRule"/>
</dbReference>
<dbReference type="PANTHER" id="PTHR30518:SF2">
    <property type="entry name" value="ENDOLYTIC MUREIN TRANSGLYCOSYLASE"/>
    <property type="match status" value="1"/>
</dbReference>
<dbReference type="GO" id="GO:0008932">
    <property type="term" value="F:lytic endotransglycosylase activity"/>
    <property type="evidence" value="ECO:0007669"/>
    <property type="project" value="UniProtKB-UniRule"/>
</dbReference>
<comment type="similarity">
    <text evidence="7">Belongs to the transglycosylase MltG family.</text>
</comment>
<dbReference type="EMBL" id="QHBU01000119">
    <property type="protein sequence ID" value="PZR81235.1"/>
    <property type="molecule type" value="Genomic_DNA"/>
</dbReference>
<accession>A0A2W5ZE43</accession>
<proteinExistence type="inferred from homology"/>
<feature type="compositionally biased region" description="Basic residues" evidence="8">
    <location>
        <begin position="1"/>
        <end position="19"/>
    </location>
</feature>
<dbReference type="PANTHER" id="PTHR30518">
    <property type="entry name" value="ENDOLYTIC MUREIN TRANSGLYCOSYLASE"/>
    <property type="match status" value="1"/>
</dbReference>
<evidence type="ECO:0000256" key="3">
    <source>
        <dbReference type="ARBA" id="ARBA00022989"/>
    </source>
</evidence>
<gene>
    <name evidence="7 9" type="primary">mltG</name>
    <name evidence="9" type="ORF">DLM65_06425</name>
</gene>
<evidence type="ECO:0000313" key="9">
    <source>
        <dbReference type="EMBL" id="PZR81235.1"/>
    </source>
</evidence>
<reference evidence="9 10" key="1">
    <citation type="journal article" date="2017" name="Nature">
        <title>Atmospheric trace gases support primary production in Antarctic desert surface soil.</title>
        <authorList>
            <person name="Ji M."/>
            <person name="Greening C."/>
            <person name="Vanwonterghem I."/>
            <person name="Carere C.R."/>
            <person name="Bay S.K."/>
            <person name="Steen J.A."/>
            <person name="Montgomery K."/>
            <person name="Lines T."/>
            <person name="Beardall J."/>
            <person name="van Dorst J."/>
            <person name="Snape I."/>
            <person name="Stott M.B."/>
            <person name="Hugenholtz P."/>
            <person name="Ferrari B.C."/>
        </authorList>
    </citation>
    <scope>NUCLEOTIDE SEQUENCE [LARGE SCALE GENOMIC DNA]</scope>
    <source>
        <strain evidence="9">RRmetagenome_bin12</strain>
    </source>
</reference>
<sequence length="395" mass="41984">MGRALHHRRRRAQSHRRGAASRPAAALGRRCGRDPASAELAGLSRQHTPTAVRRGQHGRSGRVFAIVAVLVLLVVIVGGTLLYGRSQLDPPTATAGAPVTITVHSGETLDPLVADLAAHGLIRSTFWFGWFARLQGLEPRLVAGNFVLDDAMSSSYIVQRLEGAPQVGTHHLLLTEGLTAGQMAARVAAAGIGISADQYLAEVRTGTFSEPFLVGRPAGASLEGFLFPDTYAIPDHSTAHDIVQMQLADFANKAMPLLQGLSPQQLYSTLTVASIAEREAKFDADRPLVAGVVDDRLANGQLLQLDSTVTYGLGLSGGALTAKQLATDTPYNTYIHAGLPPTPISNPGVSSITAAAHPATTPYLFFISDCSGHNHYSVTELQHEQQIQQYLGKPC</sequence>
<evidence type="ECO:0000256" key="1">
    <source>
        <dbReference type="ARBA" id="ARBA00022475"/>
    </source>
</evidence>
<evidence type="ECO:0000256" key="8">
    <source>
        <dbReference type="SAM" id="MobiDB-lite"/>
    </source>
</evidence>
<evidence type="ECO:0000256" key="7">
    <source>
        <dbReference type="HAMAP-Rule" id="MF_02065"/>
    </source>
</evidence>
<protein>
    <recommendedName>
        <fullName evidence="7">Endolytic murein transglycosylase</fullName>
        <ecNumber evidence="7">4.2.2.29</ecNumber>
    </recommendedName>
    <alternativeName>
        <fullName evidence="7">Peptidoglycan lytic transglycosylase</fullName>
    </alternativeName>
    <alternativeName>
        <fullName evidence="7">Peptidoglycan polymerization terminase</fullName>
    </alternativeName>
</protein>
<dbReference type="EC" id="4.2.2.29" evidence="7"/>
<comment type="function">
    <text evidence="7">Functions as a peptidoglycan terminase that cleaves nascent peptidoglycan strands endolytically to terminate their elongation.</text>
</comment>
<dbReference type="NCBIfam" id="TIGR00247">
    <property type="entry name" value="endolytic transglycosylase MltG"/>
    <property type="match status" value="1"/>
</dbReference>
<organism evidence="9 10">
    <name type="scientific">Candidatus Aeolococcus gillhamiae</name>
    <dbReference type="NCBI Taxonomy" id="3127015"/>
    <lineage>
        <taxon>Bacteria</taxon>
        <taxon>Bacillati</taxon>
        <taxon>Candidatus Dormiibacterota</taxon>
        <taxon>Candidatus Dormibacteria</taxon>
        <taxon>Candidatus Aeolococcales</taxon>
        <taxon>Candidatus Aeolococcaceae</taxon>
        <taxon>Candidatus Aeolococcus</taxon>
    </lineage>
</organism>
<evidence type="ECO:0000256" key="5">
    <source>
        <dbReference type="ARBA" id="ARBA00023239"/>
    </source>
</evidence>
<dbReference type="InterPro" id="IPR003770">
    <property type="entry name" value="MLTG-like"/>
</dbReference>
<keyword evidence="6 7" id="KW-0961">Cell wall biogenesis/degradation</keyword>
<dbReference type="Proteomes" id="UP000248724">
    <property type="component" value="Unassembled WGS sequence"/>
</dbReference>
<dbReference type="GO" id="GO:0005886">
    <property type="term" value="C:plasma membrane"/>
    <property type="evidence" value="ECO:0007669"/>
    <property type="project" value="UniProtKB-SubCell"/>
</dbReference>
<evidence type="ECO:0000256" key="2">
    <source>
        <dbReference type="ARBA" id="ARBA00022692"/>
    </source>
</evidence>
<keyword evidence="4 7" id="KW-0472">Membrane</keyword>
<name>A0A2W5ZE43_9BACT</name>
<dbReference type="Pfam" id="PF02618">
    <property type="entry name" value="YceG"/>
    <property type="match status" value="1"/>
</dbReference>
<keyword evidence="2 7" id="KW-0812">Transmembrane</keyword>
<feature type="transmembrane region" description="Helical" evidence="7">
    <location>
        <begin position="63"/>
        <end position="84"/>
    </location>
</feature>
<keyword evidence="1 7" id="KW-1003">Cell membrane</keyword>
<feature type="site" description="Important for catalytic activity" evidence="7">
    <location>
        <position position="279"/>
    </location>
</feature>
<feature type="region of interest" description="Disordered" evidence="8">
    <location>
        <begin position="1"/>
        <end position="31"/>
    </location>
</feature>
<comment type="subcellular location">
    <subcellularLocation>
        <location evidence="7">Cell membrane</location>
        <topology evidence="7">Single-pass membrane protein</topology>
    </subcellularLocation>
</comment>
<dbReference type="AlphaFoldDB" id="A0A2W5ZE43"/>
<keyword evidence="5 7" id="KW-0456">Lyase</keyword>
<dbReference type="HAMAP" id="MF_02065">
    <property type="entry name" value="MltG"/>
    <property type="match status" value="1"/>
</dbReference>
<comment type="caution">
    <text evidence="9">The sequence shown here is derived from an EMBL/GenBank/DDBJ whole genome shotgun (WGS) entry which is preliminary data.</text>
</comment>
<dbReference type="GO" id="GO:0071555">
    <property type="term" value="P:cell wall organization"/>
    <property type="evidence" value="ECO:0007669"/>
    <property type="project" value="UniProtKB-KW"/>
</dbReference>
<comment type="catalytic activity">
    <reaction evidence="7">
        <text>a peptidoglycan chain = a peptidoglycan chain with N-acetyl-1,6-anhydromuramyl-[peptide] at the reducing end + a peptidoglycan chain with N-acetylglucosamine at the non-reducing end.</text>
        <dbReference type="EC" id="4.2.2.29"/>
    </reaction>
</comment>
<evidence type="ECO:0000313" key="10">
    <source>
        <dbReference type="Proteomes" id="UP000248724"/>
    </source>
</evidence>
<evidence type="ECO:0000256" key="4">
    <source>
        <dbReference type="ARBA" id="ARBA00023136"/>
    </source>
</evidence>
<dbReference type="Gene3D" id="3.30.1490.480">
    <property type="entry name" value="Endolytic murein transglycosylase"/>
    <property type="match status" value="1"/>
</dbReference>